<evidence type="ECO:0000313" key="1">
    <source>
        <dbReference type="EMBL" id="GKX32282.1"/>
    </source>
</evidence>
<gene>
    <name evidence="1" type="ORF">SH1V18_47620</name>
</gene>
<comment type="caution">
    <text evidence="1">The sequence shown here is derived from an EMBL/GenBank/DDBJ whole genome shotgun (WGS) entry which is preliminary data.</text>
</comment>
<name>A0A9W6DI57_9FIRM</name>
<protein>
    <submittedName>
        <fullName evidence="1">Uncharacterized protein</fullName>
    </submittedName>
</protein>
<dbReference type="RefSeq" id="WP_281819763.1">
    <property type="nucleotide sequence ID" value="NZ_BRLB01000030.1"/>
</dbReference>
<dbReference type="EMBL" id="BRLB01000030">
    <property type="protein sequence ID" value="GKX32282.1"/>
    <property type="molecule type" value="Genomic_DNA"/>
</dbReference>
<accession>A0A9W6DI57</accession>
<sequence>MIIGNFVEFGGCNMWRDDDDRLDNILNFIVHKRISQYPLICPICSTQELNFYMHRYKEHVHKGAIWIWCSNCKYFSHFSLVVPDWWENSNWIALEDLTALPINLESKREQISKHIKNTIGNN</sequence>
<dbReference type="Proteomes" id="UP001144256">
    <property type="component" value="Unassembled WGS sequence"/>
</dbReference>
<organism evidence="1 2">
    <name type="scientific">Vallitalea longa</name>
    <dbReference type="NCBI Taxonomy" id="2936439"/>
    <lineage>
        <taxon>Bacteria</taxon>
        <taxon>Bacillati</taxon>
        <taxon>Bacillota</taxon>
        <taxon>Clostridia</taxon>
        <taxon>Lachnospirales</taxon>
        <taxon>Vallitaleaceae</taxon>
        <taxon>Vallitalea</taxon>
    </lineage>
</organism>
<reference evidence="1" key="1">
    <citation type="submission" date="2022-06" db="EMBL/GenBank/DDBJ databases">
        <title>Vallitalea longa sp. nov., an anaerobic bacterium isolated from marine sediment.</title>
        <authorList>
            <person name="Hirano S."/>
            <person name="Terahara T."/>
            <person name="Mori K."/>
            <person name="Hamada M."/>
            <person name="Matsumoto R."/>
            <person name="Kobayashi T."/>
        </authorList>
    </citation>
    <scope>NUCLEOTIDE SEQUENCE</scope>
    <source>
        <strain evidence="1">SH18-1</strain>
    </source>
</reference>
<keyword evidence="2" id="KW-1185">Reference proteome</keyword>
<proteinExistence type="predicted"/>
<evidence type="ECO:0000313" key="2">
    <source>
        <dbReference type="Proteomes" id="UP001144256"/>
    </source>
</evidence>
<dbReference type="AlphaFoldDB" id="A0A9W6DI57"/>